<keyword evidence="2" id="KW-1185">Reference proteome</keyword>
<organism evidence="1 2">
    <name type="scientific">Paramuricea clavata</name>
    <name type="common">Red gorgonian</name>
    <name type="synonym">Violescent sea-whip</name>
    <dbReference type="NCBI Taxonomy" id="317549"/>
    <lineage>
        <taxon>Eukaryota</taxon>
        <taxon>Metazoa</taxon>
        <taxon>Cnidaria</taxon>
        <taxon>Anthozoa</taxon>
        <taxon>Octocorallia</taxon>
        <taxon>Malacalcyonacea</taxon>
        <taxon>Plexauridae</taxon>
        <taxon>Paramuricea</taxon>
    </lineage>
</organism>
<proteinExistence type="predicted"/>
<dbReference type="EMBL" id="CACRXK020008163">
    <property type="protein sequence ID" value="CAB4014132.1"/>
    <property type="molecule type" value="Genomic_DNA"/>
</dbReference>
<reference evidence="1" key="1">
    <citation type="submission" date="2020-04" db="EMBL/GenBank/DDBJ databases">
        <authorList>
            <person name="Alioto T."/>
            <person name="Alioto T."/>
            <person name="Gomez Garrido J."/>
        </authorList>
    </citation>
    <scope>NUCLEOTIDE SEQUENCE</scope>
    <source>
        <strain evidence="1">A484AB</strain>
    </source>
</reference>
<dbReference type="Proteomes" id="UP001152795">
    <property type="component" value="Unassembled WGS sequence"/>
</dbReference>
<accession>A0A6S7JAC2</accession>
<name>A0A6S7JAC2_PARCT</name>
<protein>
    <submittedName>
        <fullName evidence="1">Uncharacterized protein</fullName>
    </submittedName>
</protein>
<dbReference type="AlphaFoldDB" id="A0A6S7JAC2"/>
<gene>
    <name evidence="1" type="ORF">PACLA_8A042286</name>
</gene>
<sequence>MDDQLSAGSTIDINEICNKWFDGFNRVLDQYLPEQVVTISPNDKPWMNSKVLTFSDKQARSLIT</sequence>
<evidence type="ECO:0000313" key="1">
    <source>
        <dbReference type="EMBL" id="CAB4014132.1"/>
    </source>
</evidence>
<evidence type="ECO:0000313" key="2">
    <source>
        <dbReference type="Proteomes" id="UP001152795"/>
    </source>
</evidence>
<comment type="caution">
    <text evidence="1">The sequence shown here is derived from an EMBL/GenBank/DDBJ whole genome shotgun (WGS) entry which is preliminary data.</text>
</comment>